<dbReference type="EMBL" id="MN873693">
    <property type="protein sequence ID" value="QIN54166.1"/>
    <property type="molecule type" value="Genomic_DNA"/>
</dbReference>
<evidence type="ECO:0000313" key="2">
    <source>
        <dbReference type="Proteomes" id="UP001224087"/>
    </source>
</evidence>
<dbReference type="Proteomes" id="UP001224087">
    <property type="component" value="Segment"/>
</dbReference>
<accession>A0A6G8MX24</accession>
<gene>
    <name evidence="1" type="primary">ck41</name>
</gene>
<proteinExistence type="predicted"/>
<name>A0A6G8MX24_9VIRU</name>
<protein>
    <submittedName>
        <fullName evidence="1">Uncharacterized protein</fullName>
    </submittedName>
</protein>
<keyword evidence="2" id="KW-1185">Reference proteome</keyword>
<sequence>MSYPVKNPMLALMEKRIVFLQYCADEENRRIQKKESDPLGYKLEKFYEKVEEFRETSRDTVYMSKKNKAVVDELVKRGHKATRVLGGGWSVSIYTSDDEREKLFERDFRERMEEDTKQGKKYTPVDDVPWFIEKLRAEGYKVKKAKYGSKYKVLIPRTNSEREKLFERDFRQKLRLAIHSEQESIFTEGTPEFINMLRSEGYMVTKEKGKLWKVKINHTI</sequence>
<reference evidence="1" key="1">
    <citation type="submission" date="2019-12" db="EMBL/GenBank/DDBJ databases">
        <title>The DNA Methylation Landscape of Giant Viruses.</title>
        <authorList>
            <person name="Jeudy S."/>
            <person name="Rigou S."/>
            <person name="Alempic J.-M."/>
            <person name="Claverie J.-M."/>
            <person name="Abergel C."/>
            <person name="Legendre M."/>
        </authorList>
    </citation>
    <scope>NUCLEOTIDE SEQUENCE</scope>
    <source>
        <strain evidence="1">P4</strain>
    </source>
</reference>
<evidence type="ECO:0000313" key="1">
    <source>
        <dbReference type="EMBL" id="QIN54166.1"/>
    </source>
</evidence>
<organism evidence="1 2">
    <name type="scientific">Cedratvirus kamchatka</name>
    <dbReference type="NCBI Taxonomy" id="2716914"/>
    <lineage>
        <taxon>Viruses</taxon>
        <taxon>Pithoviruses</taxon>
        <taxon>Orthocedratvirinae</taxon>
        <taxon>Alphacedratvirus</taxon>
        <taxon>Alphacedratvirus rossiense</taxon>
    </lineage>
</organism>